<feature type="domain" description="PurM-like N-terminal" evidence="9">
    <location>
        <begin position="58"/>
        <end position="172"/>
    </location>
</feature>
<feature type="binding site" evidence="8">
    <location>
        <position position="253"/>
    </location>
    <ligand>
        <name>Mg(2+)</name>
        <dbReference type="ChEBI" id="CHEBI:18420"/>
        <label>2</label>
    </ligand>
</feature>
<evidence type="ECO:0000259" key="11">
    <source>
        <dbReference type="Pfam" id="PF18072"/>
    </source>
</evidence>
<feature type="domain" description="PurM-like C-terminal" evidence="10">
    <location>
        <begin position="185"/>
        <end position="340"/>
    </location>
</feature>
<reference evidence="12 13" key="1">
    <citation type="journal article" date="2017" name="BMC Genomics">
        <title>Genomic analysis of methanogenic archaea reveals a shift towards energy conservation.</title>
        <authorList>
            <person name="Gilmore S.P."/>
            <person name="Henske J.K."/>
            <person name="Sexton J.A."/>
            <person name="Solomon K.V."/>
            <person name="Seppala S."/>
            <person name="Yoo J.I."/>
            <person name="Huyett L.M."/>
            <person name="Pressman A."/>
            <person name="Cogan J.Z."/>
            <person name="Kivenson V."/>
            <person name="Peng X."/>
            <person name="Tan Y."/>
            <person name="Valentine D.L."/>
            <person name="O'Malley M.A."/>
        </authorList>
    </citation>
    <scope>NUCLEOTIDE SEQUENCE [LARGE SCALE GENOMIC DNA]</scope>
    <source>
        <strain evidence="12 13">MC-15</strain>
    </source>
</reference>
<dbReference type="NCBIfam" id="TIGR01736">
    <property type="entry name" value="FGAM_synth_II"/>
    <property type="match status" value="1"/>
</dbReference>
<dbReference type="CDD" id="cd02203">
    <property type="entry name" value="PurL_repeat1"/>
    <property type="match status" value="1"/>
</dbReference>
<comment type="subcellular location">
    <subcellularLocation>
        <location evidence="8">Cytoplasm</location>
    </subcellularLocation>
</comment>
<feature type="active site" evidence="8">
    <location>
        <position position="33"/>
    </location>
</feature>
<evidence type="ECO:0000259" key="9">
    <source>
        <dbReference type="Pfam" id="PF00586"/>
    </source>
</evidence>
<dbReference type="PANTHER" id="PTHR43555:SF1">
    <property type="entry name" value="PHOSPHORIBOSYLFORMYLGLYCINAMIDINE SYNTHASE SUBUNIT PURL"/>
    <property type="match status" value="1"/>
</dbReference>
<dbReference type="OrthoDB" id="8251at2157"/>
<evidence type="ECO:0000256" key="8">
    <source>
        <dbReference type="HAMAP-Rule" id="MF_00420"/>
    </source>
</evidence>
<dbReference type="PIRSF" id="PIRSF001587">
    <property type="entry name" value="FGAM_synthase_II"/>
    <property type="match status" value="1"/>
</dbReference>
<dbReference type="PANTHER" id="PTHR43555">
    <property type="entry name" value="PHOSPHORIBOSYLFORMYLGLYCINAMIDINE SYNTHASE SUBUNIT PURL"/>
    <property type="match status" value="1"/>
</dbReference>
<protein>
    <recommendedName>
        <fullName evidence="8">Phosphoribosylformylglycinamidine synthase subunit PurL</fullName>
        <shortName evidence="8">FGAM synthase</shortName>
        <ecNumber evidence="8">6.3.5.3</ecNumber>
    </recommendedName>
    <alternativeName>
        <fullName evidence="8">Formylglycinamide ribonucleotide amidotransferase subunit II</fullName>
        <shortName evidence="8">FGAR amidotransferase II</shortName>
        <shortName evidence="8">FGAR-AT II</shortName>
    </alternativeName>
    <alternativeName>
        <fullName evidence="8">Glutamine amidotransferase PurL</fullName>
    </alternativeName>
    <alternativeName>
        <fullName evidence="8">Phosphoribosylformylglycinamidine synthase subunit II</fullName>
    </alternativeName>
</protein>
<keyword evidence="4 8" id="KW-0547">Nucleotide-binding</keyword>
<comment type="function">
    <text evidence="8">Part of the phosphoribosylformylglycinamidine synthase complex involved in the purines biosynthetic pathway. Catalyzes the ATP-dependent conversion of formylglycinamide ribonucleotide (FGAR) and glutamine to yield formylglycinamidine ribonucleotide (FGAM) and glutamate. The FGAM synthase complex is composed of three subunits. PurQ produces an ammonia molecule by converting glutamine to glutamate. PurL transfers the ammonia molecule to FGAR to form FGAM in an ATP-dependent manner. PurS interacts with PurQ and PurL and is thought to assist in the transfer of the ammonia molecule from PurQ to PurL.</text>
</comment>
<feature type="binding site" evidence="8">
    <location>
        <position position="514"/>
    </location>
    <ligand>
        <name>Mg(2+)</name>
        <dbReference type="ChEBI" id="CHEBI:18420"/>
        <label>1</label>
    </ligand>
</feature>
<dbReference type="InterPro" id="IPR036676">
    <property type="entry name" value="PurM-like_C_sf"/>
</dbReference>
<feature type="domain" description="PurM-like C-terminal" evidence="10">
    <location>
        <begin position="553"/>
        <end position="684"/>
    </location>
</feature>
<name>A0A2A2HYA2_9EURY</name>
<dbReference type="Pfam" id="PF18072">
    <property type="entry name" value="FGAR-AT_linker"/>
    <property type="match status" value="1"/>
</dbReference>
<keyword evidence="6 8" id="KW-0067">ATP-binding</keyword>
<dbReference type="EC" id="6.3.5.3" evidence="8"/>
<keyword evidence="5 8" id="KW-0658">Purine biosynthesis</keyword>
<feature type="domain" description="PurM-like N-terminal" evidence="9">
    <location>
        <begin position="420"/>
        <end position="540"/>
    </location>
</feature>
<dbReference type="Gene3D" id="3.90.650.10">
    <property type="entry name" value="PurM-like C-terminal domain"/>
    <property type="match status" value="2"/>
</dbReference>
<dbReference type="InterPro" id="IPR010074">
    <property type="entry name" value="PRibForGlyAmidine_synth_PurL"/>
</dbReference>
<dbReference type="EMBL" id="LMVP01000018">
    <property type="protein sequence ID" value="PAV14255.1"/>
    <property type="molecule type" value="Genomic_DNA"/>
</dbReference>
<dbReference type="InterPro" id="IPR036921">
    <property type="entry name" value="PurM-like_N_sf"/>
</dbReference>
<comment type="caution">
    <text evidence="8">Lacks conserved residue(s) required for the propagation of feature annotation.</text>
</comment>
<keyword evidence="3 8" id="KW-0479">Metal-binding</keyword>
<comment type="pathway">
    <text evidence="8">Purine metabolism; IMP biosynthesis via de novo pathway; 5-amino-1-(5-phospho-D-ribosyl)imidazole from N(2)-formyl-N(1)-(5-phospho-D-ribosyl)glycinamide: step 1/2.</text>
</comment>
<evidence type="ECO:0000313" key="13">
    <source>
        <dbReference type="Proteomes" id="UP000218164"/>
    </source>
</evidence>
<sequence length="715" mass="76467">MLPEEDLKIIKKELGREPTLIEQGCFLNLWSEHCSYRSSAPLLKTFTSIGENVIIGPGDDAAIIKFDDGYVLAIGMESHNHPSYVDPYNGAATGIGGIVRDIISMGARPIALMDPLYFGPLDTPKNMFLFEQIIKGIAGYGNCIGVPVVNGETFFDRRYSGNPLVNVVAVGLCREEEVITARSQKAGNKIVLAGSSTGRDGLGGASFASRDLSESAEAEDRPSVQVGDPYTEKLVIEMTLEAMRKGYIKSCKDLGAAGLGGASSELAAKGRLGAHIIADAVPQREPNMNAYEILLAESQERMVFEVTPEDVDAVLALIAKYDLNGAVVGYLTEKQNYTVEFKGEIVADIPINFLTGGAPTCEKPSIAPISPIEENKAPETPEDLKAAFLKVLSSYNIASKEWIYRQYDHEVQLRTVVKPGEDSGVLKITDKKGLVLSCGCQPRATLLDPYNGGKIAVIENAMNLAVKGADGLAIVNCLNFGNPDRPEIYWQFKNAVLGLGDGARELTIPVVGGNVSLYNESDEFKTAILPTPSIGVIGKVNLETPLPSGFFAKPGDTIILVGETTADMGASEYYTCFGAQNAGKVPSVPKNAPEIIKAVIEAARSGKLSSAHDLSLGGIAAGLARMCRNSGAKVNLSEASELKAEELLFSEAPARAVLTTGEPEAVLEIFKDVPHMIIGKVEGNSLEVKGKDFEISIFLKEISDAYGSLTRFMMG</sequence>
<dbReference type="InterPro" id="IPR010918">
    <property type="entry name" value="PurM-like_C_dom"/>
</dbReference>
<evidence type="ECO:0000256" key="4">
    <source>
        <dbReference type="ARBA" id="ARBA00022741"/>
    </source>
</evidence>
<keyword evidence="1 8" id="KW-0963">Cytoplasm</keyword>
<feature type="binding site" evidence="8">
    <location>
        <position position="516"/>
    </location>
    <ligand>
        <name>substrate</name>
    </ligand>
</feature>
<evidence type="ECO:0000256" key="6">
    <source>
        <dbReference type="ARBA" id="ARBA00022840"/>
    </source>
</evidence>
<dbReference type="RefSeq" id="WP_095642977.1">
    <property type="nucleotide sequence ID" value="NZ_LMVP01000018.1"/>
</dbReference>
<dbReference type="NCBIfam" id="NF002290">
    <property type="entry name" value="PRK01213.1"/>
    <property type="match status" value="1"/>
</dbReference>
<comment type="subunit">
    <text evidence="8">Monomer. Part of the FGAM synthase complex composed of 1 PurL, 1 PurQ and 2 PurS subunits.</text>
</comment>
<feature type="binding site" evidence="8">
    <location>
        <begin position="78"/>
        <end position="81"/>
    </location>
    <ligand>
        <name>substrate</name>
    </ligand>
</feature>
<dbReference type="Gene3D" id="3.30.1330.10">
    <property type="entry name" value="PurM-like, N-terminal domain"/>
    <property type="match status" value="2"/>
</dbReference>
<evidence type="ECO:0000259" key="10">
    <source>
        <dbReference type="Pfam" id="PF02769"/>
    </source>
</evidence>
<evidence type="ECO:0000313" key="12">
    <source>
        <dbReference type="EMBL" id="PAV14255.1"/>
    </source>
</evidence>
<comment type="similarity">
    <text evidence="8">Belongs to the FGAMS family.</text>
</comment>
<evidence type="ECO:0000256" key="1">
    <source>
        <dbReference type="ARBA" id="ARBA00022490"/>
    </source>
</evidence>
<feature type="binding site" evidence="8">
    <location>
        <position position="476"/>
    </location>
    <ligand>
        <name>ATP</name>
        <dbReference type="ChEBI" id="CHEBI:30616"/>
    </ligand>
</feature>
<dbReference type="SUPFAM" id="SSF55326">
    <property type="entry name" value="PurM N-terminal domain-like"/>
    <property type="match status" value="2"/>
</dbReference>
<dbReference type="Pfam" id="PF00586">
    <property type="entry name" value="AIRS"/>
    <property type="match status" value="2"/>
</dbReference>
<dbReference type="GO" id="GO:0005737">
    <property type="term" value="C:cytoplasm"/>
    <property type="evidence" value="ECO:0007669"/>
    <property type="project" value="UniProtKB-SubCell"/>
</dbReference>
<dbReference type="GO" id="GO:0006189">
    <property type="term" value="P:'de novo' IMP biosynthetic process"/>
    <property type="evidence" value="ECO:0007669"/>
    <property type="project" value="UniProtKB-UniRule"/>
</dbReference>
<keyword evidence="13" id="KW-1185">Reference proteome</keyword>
<dbReference type="Proteomes" id="UP000218164">
    <property type="component" value="Unassembled WGS sequence"/>
</dbReference>
<feature type="binding site" evidence="8">
    <location>
        <position position="513"/>
    </location>
    <ligand>
        <name>ATP</name>
        <dbReference type="ChEBI" id="CHEBI:30616"/>
    </ligand>
</feature>
<feature type="binding site" evidence="8">
    <location>
        <begin position="297"/>
        <end position="299"/>
    </location>
    <ligand>
        <name>substrate</name>
    </ligand>
</feature>
<evidence type="ECO:0000256" key="5">
    <source>
        <dbReference type="ARBA" id="ARBA00022755"/>
    </source>
</evidence>
<feature type="binding site" evidence="8">
    <location>
        <position position="100"/>
    </location>
    <ligand>
        <name>substrate</name>
    </ligand>
</feature>
<dbReference type="AlphaFoldDB" id="A0A2A2HYA2"/>
<feature type="active site" description="Proton acceptor" evidence="8">
    <location>
        <position position="79"/>
    </location>
</feature>
<feature type="domain" description="Phosphoribosylformylglycinamidine synthase linker" evidence="11">
    <location>
        <begin position="2"/>
        <end position="36"/>
    </location>
</feature>
<evidence type="ECO:0000256" key="2">
    <source>
        <dbReference type="ARBA" id="ARBA00022598"/>
    </source>
</evidence>
<feature type="binding site" evidence="8">
    <location>
        <position position="101"/>
    </location>
    <ligand>
        <name>Mg(2+)</name>
        <dbReference type="ChEBI" id="CHEBI:18420"/>
        <label>2</label>
    </ligand>
</feature>
<dbReference type="GO" id="GO:0000287">
    <property type="term" value="F:magnesium ion binding"/>
    <property type="evidence" value="ECO:0007669"/>
    <property type="project" value="UniProtKB-UniRule"/>
</dbReference>
<dbReference type="SUPFAM" id="SSF56042">
    <property type="entry name" value="PurM C-terminal domain-like"/>
    <property type="match status" value="2"/>
</dbReference>
<dbReference type="CDD" id="cd02204">
    <property type="entry name" value="PurL_repeat2"/>
    <property type="match status" value="1"/>
</dbReference>
<evidence type="ECO:0000256" key="7">
    <source>
        <dbReference type="ARBA" id="ARBA00022842"/>
    </source>
</evidence>
<gene>
    <name evidence="8" type="primary">purL</name>
    <name evidence="12" type="ORF">ASJ81_14635</name>
</gene>
<dbReference type="InterPro" id="IPR016188">
    <property type="entry name" value="PurM-like_N"/>
</dbReference>
<dbReference type="HAMAP" id="MF_00420">
    <property type="entry name" value="PurL_2"/>
    <property type="match status" value="1"/>
</dbReference>
<keyword evidence="2 8" id="KW-0436">Ligase</keyword>
<feature type="binding site" evidence="8">
    <location>
        <position position="77"/>
    </location>
    <ligand>
        <name>Mg(2+)</name>
        <dbReference type="ChEBI" id="CHEBI:18420"/>
        <label>1</label>
    </ligand>
</feature>
<organism evidence="12 13">
    <name type="scientific">Methanosarcina spelaei</name>
    <dbReference type="NCBI Taxonomy" id="1036679"/>
    <lineage>
        <taxon>Archaea</taxon>
        <taxon>Methanobacteriati</taxon>
        <taxon>Methanobacteriota</taxon>
        <taxon>Stenosarchaea group</taxon>
        <taxon>Methanomicrobia</taxon>
        <taxon>Methanosarcinales</taxon>
        <taxon>Methanosarcinaceae</taxon>
        <taxon>Methanosarcina</taxon>
    </lineage>
</organism>
<comment type="catalytic activity">
    <reaction evidence="8">
        <text>N(2)-formyl-N(1)-(5-phospho-beta-D-ribosyl)glycinamide + L-glutamine + ATP + H2O = 2-formamido-N(1)-(5-O-phospho-beta-D-ribosyl)acetamidine + L-glutamate + ADP + phosphate + H(+)</text>
        <dbReference type="Rhea" id="RHEA:17129"/>
        <dbReference type="ChEBI" id="CHEBI:15377"/>
        <dbReference type="ChEBI" id="CHEBI:15378"/>
        <dbReference type="ChEBI" id="CHEBI:29985"/>
        <dbReference type="ChEBI" id="CHEBI:30616"/>
        <dbReference type="ChEBI" id="CHEBI:43474"/>
        <dbReference type="ChEBI" id="CHEBI:58359"/>
        <dbReference type="ChEBI" id="CHEBI:147286"/>
        <dbReference type="ChEBI" id="CHEBI:147287"/>
        <dbReference type="ChEBI" id="CHEBI:456216"/>
        <dbReference type="EC" id="6.3.5.3"/>
    </reaction>
</comment>
<feature type="binding site" evidence="8">
    <location>
        <position position="36"/>
    </location>
    <ligand>
        <name>ATP</name>
        <dbReference type="ChEBI" id="CHEBI:30616"/>
    </ligand>
</feature>
<dbReference type="GO" id="GO:0004642">
    <property type="term" value="F:phosphoribosylformylglycinamidine synthase activity"/>
    <property type="evidence" value="ECO:0007669"/>
    <property type="project" value="UniProtKB-UniRule"/>
</dbReference>
<dbReference type="UniPathway" id="UPA00074">
    <property type="reaction ID" value="UER00128"/>
</dbReference>
<feature type="binding site" evidence="8">
    <location>
        <position position="225"/>
    </location>
    <ligand>
        <name>substrate</name>
    </ligand>
</feature>
<keyword evidence="7 8" id="KW-0460">Magnesium</keyword>
<dbReference type="Pfam" id="PF02769">
    <property type="entry name" value="AIRS_C"/>
    <property type="match status" value="2"/>
</dbReference>
<dbReference type="InterPro" id="IPR041609">
    <property type="entry name" value="PurL_linker"/>
</dbReference>
<evidence type="ECO:0000256" key="3">
    <source>
        <dbReference type="ARBA" id="ARBA00022723"/>
    </source>
</evidence>
<proteinExistence type="inferred from homology"/>
<dbReference type="GO" id="GO:0005524">
    <property type="term" value="F:ATP binding"/>
    <property type="evidence" value="ECO:0007669"/>
    <property type="project" value="UniProtKB-UniRule"/>
</dbReference>
<accession>A0A2A2HYA2</accession>
<comment type="caution">
    <text evidence="12">The sequence shown here is derived from an EMBL/GenBank/DDBJ whole genome shotgun (WGS) entry which is preliminary data.</text>
</comment>